<proteinExistence type="predicted"/>
<organism evidence="2 3">
    <name type="scientific">Blepharisma stoltei</name>
    <dbReference type="NCBI Taxonomy" id="1481888"/>
    <lineage>
        <taxon>Eukaryota</taxon>
        <taxon>Sar</taxon>
        <taxon>Alveolata</taxon>
        <taxon>Ciliophora</taxon>
        <taxon>Postciliodesmatophora</taxon>
        <taxon>Heterotrichea</taxon>
        <taxon>Heterotrichida</taxon>
        <taxon>Blepharismidae</taxon>
        <taxon>Blepharisma</taxon>
    </lineage>
</organism>
<evidence type="ECO:0000259" key="1">
    <source>
        <dbReference type="Pfam" id="PF00134"/>
    </source>
</evidence>
<name>A0AAU9JJC9_9CILI</name>
<dbReference type="Proteomes" id="UP001162131">
    <property type="component" value="Unassembled WGS sequence"/>
</dbReference>
<reference evidence="2" key="1">
    <citation type="submission" date="2021-09" db="EMBL/GenBank/DDBJ databases">
        <authorList>
            <consortium name="AG Swart"/>
            <person name="Singh M."/>
            <person name="Singh A."/>
            <person name="Seah K."/>
            <person name="Emmerich C."/>
        </authorList>
    </citation>
    <scope>NUCLEOTIDE SEQUENCE</scope>
    <source>
        <strain evidence="2">ATCC30299</strain>
    </source>
</reference>
<keyword evidence="3" id="KW-1185">Reference proteome</keyword>
<evidence type="ECO:0000313" key="3">
    <source>
        <dbReference type="Proteomes" id="UP001162131"/>
    </source>
</evidence>
<evidence type="ECO:0000313" key="2">
    <source>
        <dbReference type="EMBL" id="CAG9324225.1"/>
    </source>
</evidence>
<protein>
    <recommendedName>
        <fullName evidence="1">Cyclin N-terminal domain-containing protein</fullName>
    </recommendedName>
</protein>
<dbReference type="EMBL" id="CAJZBQ010000036">
    <property type="protein sequence ID" value="CAG9324225.1"/>
    <property type="molecule type" value="Genomic_DNA"/>
</dbReference>
<comment type="caution">
    <text evidence="2">The sequence shown here is derived from an EMBL/GenBank/DDBJ whole genome shotgun (WGS) entry which is preliminary data.</text>
</comment>
<dbReference type="InterPro" id="IPR006671">
    <property type="entry name" value="Cyclin_N"/>
</dbReference>
<dbReference type="Pfam" id="PF00134">
    <property type="entry name" value="Cyclin_N"/>
    <property type="match status" value="1"/>
</dbReference>
<dbReference type="AlphaFoldDB" id="A0AAU9JJC9"/>
<sequence length="160" mass="18363">MTSKESVSPLTSFQLPSPRNPDIIGLTCSVARIIYLDIEDFSQRLCDNNWIANPQKIPESEYFSYQYGSQNRNTFLKAARAVSIQEISEFLISLNKEFKFSAECIILTIVYIRKFLQNSKIPLMSSNWKNIVSISTLIAQEFQIMPLCLPQIIRIFQISA</sequence>
<gene>
    <name evidence="2" type="ORF">BSTOLATCC_MIC36022</name>
</gene>
<accession>A0AAU9JJC9</accession>
<feature type="domain" description="Cyclin N-terminal" evidence="1">
    <location>
        <begin position="86"/>
        <end position="139"/>
    </location>
</feature>